<dbReference type="SUPFAM" id="SSF46785">
    <property type="entry name" value="Winged helix' DNA-binding domain"/>
    <property type="match status" value="1"/>
</dbReference>
<dbReference type="Gene3D" id="1.10.10.10">
    <property type="entry name" value="Winged helix-like DNA-binding domain superfamily/Winged helix DNA-binding domain"/>
    <property type="match status" value="1"/>
</dbReference>
<feature type="domain" description="HTH marR-type" evidence="1">
    <location>
        <begin position="14"/>
        <end position="150"/>
    </location>
</feature>
<protein>
    <submittedName>
        <fullName evidence="2">MarR family transcriptional regulator</fullName>
    </submittedName>
</protein>
<evidence type="ECO:0000313" key="3">
    <source>
        <dbReference type="Proteomes" id="UP000278962"/>
    </source>
</evidence>
<dbReference type="InterPro" id="IPR036388">
    <property type="entry name" value="WH-like_DNA-bd_sf"/>
</dbReference>
<dbReference type="Pfam" id="PF12802">
    <property type="entry name" value="MarR_2"/>
    <property type="match status" value="1"/>
</dbReference>
<dbReference type="GO" id="GO:0006950">
    <property type="term" value="P:response to stress"/>
    <property type="evidence" value="ECO:0007669"/>
    <property type="project" value="TreeGrafter"/>
</dbReference>
<proteinExistence type="predicted"/>
<gene>
    <name evidence="2" type="ORF">C8N24_1981</name>
</gene>
<comment type="caution">
    <text evidence="2">The sequence shown here is derived from an EMBL/GenBank/DDBJ whole genome shotgun (WGS) entry which is preliminary data.</text>
</comment>
<dbReference type="RefSeq" id="WP_121249865.1">
    <property type="nucleotide sequence ID" value="NZ_RBIL01000001.1"/>
</dbReference>
<sequence>MAERGSPSRLSDDELAAWQGLLRANATLQRTLDADLQRSHQLSANAYDVLIQLGLAPEKRLRMRDLADEVLMSHNGLSGIVAQLESAGLVVRTRDAKDGRVVYAGLTPEGQTVLRSANRAHLARVRELFLDRLSAEQLQQLRAIWDAVDPALVAGRPRP</sequence>
<organism evidence="2 3">
    <name type="scientific">Solirubrobacter pauli</name>
    <dbReference type="NCBI Taxonomy" id="166793"/>
    <lineage>
        <taxon>Bacteria</taxon>
        <taxon>Bacillati</taxon>
        <taxon>Actinomycetota</taxon>
        <taxon>Thermoleophilia</taxon>
        <taxon>Solirubrobacterales</taxon>
        <taxon>Solirubrobacteraceae</taxon>
        <taxon>Solirubrobacter</taxon>
    </lineage>
</organism>
<dbReference type="PANTHER" id="PTHR33164:SF99">
    <property type="entry name" value="MARR FAMILY REGULATORY PROTEIN"/>
    <property type="match status" value="1"/>
</dbReference>
<dbReference type="Proteomes" id="UP000278962">
    <property type="component" value="Unassembled WGS sequence"/>
</dbReference>
<dbReference type="InterPro" id="IPR036390">
    <property type="entry name" value="WH_DNA-bd_sf"/>
</dbReference>
<dbReference type="EMBL" id="RBIL01000001">
    <property type="protein sequence ID" value="RKQ92142.1"/>
    <property type="molecule type" value="Genomic_DNA"/>
</dbReference>
<evidence type="ECO:0000313" key="2">
    <source>
        <dbReference type="EMBL" id="RKQ92142.1"/>
    </source>
</evidence>
<evidence type="ECO:0000259" key="1">
    <source>
        <dbReference type="PROSITE" id="PS50995"/>
    </source>
</evidence>
<dbReference type="InterPro" id="IPR039422">
    <property type="entry name" value="MarR/SlyA-like"/>
</dbReference>
<dbReference type="AlphaFoldDB" id="A0A660LAV3"/>
<reference evidence="2 3" key="1">
    <citation type="submission" date="2018-10" db="EMBL/GenBank/DDBJ databases">
        <title>Genomic Encyclopedia of Archaeal and Bacterial Type Strains, Phase II (KMG-II): from individual species to whole genera.</title>
        <authorList>
            <person name="Goeker M."/>
        </authorList>
    </citation>
    <scope>NUCLEOTIDE SEQUENCE [LARGE SCALE GENOMIC DNA]</scope>
    <source>
        <strain evidence="2 3">DSM 14954</strain>
    </source>
</reference>
<dbReference type="PROSITE" id="PS50995">
    <property type="entry name" value="HTH_MARR_2"/>
    <property type="match status" value="1"/>
</dbReference>
<dbReference type="InterPro" id="IPR000835">
    <property type="entry name" value="HTH_MarR-typ"/>
</dbReference>
<dbReference type="PANTHER" id="PTHR33164">
    <property type="entry name" value="TRANSCRIPTIONAL REGULATOR, MARR FAMILY"/>
    <property type="match status" value="1"/>
</dbReference>
<dbReference type="GO" id="GO:0003700">
    <property type="term" value="F:DNA-binding transcription factor activity"/>
    <property type="evidence" value="ECO:0007669"/>
    <property type="project" value="InterPro"/>
</dbReference>
<name>A0A660LAV3_9ACTN</name>
<dbReference type="SMART" id="SM00347">
    <property type="entry name" value="HTH_MARR"/>
    <property type="match status" value="1"/>
</dbReference>
<accession>A0A660LAV3</accession>
<keyword evidence="3" id="KW-1185">Reference proteome</keyword>
<dbReference type="OrthoDB" id="8635520at2"/>